<gene>
    <name evidence="2" type="ORF">BWR22_11085</name>
</gene>
<protein>
    <recommendedName>
        <fullName evidence="4">Glutaminyl-tRNA synthetase</fullName>
    </recommendedName>
</protein>
<sequence>MKKTFLNFNDIEVELRRLDLEREIAKEELKSVKGDLKESLQPAEWMQTGLKVAGKIGSMMLLKKLFRK</sequence>
<keyword evidence="3" id="KW-1185">Reference proteome</keyword>
<dbReference type="KEGG" id="lvn:BWR22_11085"/>
<evidence type="ECO:0000313" key="2">
    <source>
        <dbReference type="EMBL" id="APY00832.1"/>
    </source>
</evidence>
<organism evidence="2 3">
    <name type="scientific">Lacinutrix venerupis</name>
    <dbReference type="NCBI Taxonomy" id="1486034"/>
    <lineage>
        <taxon>Bacteria</taxon>
        <taxon>Pseudomonadati</taxon>
        <taxon>Bacteroidota</taxon>
        <taxon>Flavobacteriia</taxon>
        <taxon>Flavobacteriales</taxon>
        <taxon>Flavobacteriaceae</taxon>
        <taxon>Lacinutrix</taxon>
    </lineage>
</organism>
<name>A0AAC9PWG2_9FLAO</name>
<proteinExistence type="predicted"/>
<evidence type="ECO:0000256" key="1">
    <source>
        <dbReference type="SAM" id="Coils"/>
    </source>
</evidence>
<dbReference type="Proteomes" id="UP000187506">
    <property type="component" value="Chromosome"/>
</dbReference>
<reference evidence="2 3" key="1">
    <citation type="submission" date="2017-01" db="EMBL/GenBank/DDBJ databases">
        <title>Complete genome of Lacinutrix venerupis DOK2-8 isolated from seawater in Dokdo.</title>
        <authorList>
            <person name="Chi W.-J."/>
            <person name="Kim J.H."/>
        </authorList>
    </citation>
    <scope>NUCLEOTIDE SEQUENCE [LARGE SCALE GENOMIC DNA]</scope>
    <source>
        <strain evidence="2 3">DOK2-8</strain>
    </source>
</reference>
<evidence type="ECO:0000313" key="3">
    <source>
        <dbReference type="Proteomes" id="UP000187506"/>
    </source>
</evidence>
<feature type="coiled-coil region" evidence="1">
    <location>
        <begin position="8"/>
        <end position="35"/>
    </location>
</feature>
<keyword evidence="1" id="KW-0175">Coiled coil</keyword>
<dbReference type="AlphaFoldDB" id="A0AAC9PWG2"/>
<dbReference type="EMBL" id="CP019352">
    <property type="protein sequence ID" value="APY00832.1"/>
    <property type="molecule type" value="Genomic_DNA"/>
</dbReference>
<accession>A0AAC9PWG2</accession>
<dbReference type="RefSeq" id="WP_076733736.1">
    <property type="nucleotide sequence ID" value="NZ_CP019352.1"/>
</dbReference>
<evidence type="ECO:0008006" key="4">
    <source>
        <dbReference type="Google" id="ProtNLM"/>
    </source>
</evidence>